<comment type="function">
    <text evidence="1 6">Required for the transposition of the insertion element.</text>
</comment>
<comment type="similarity">
    <text evidence="2 6">Belongs to the transposase mutator family.</text>
</comment>
<keyword evidence="3 6" id="KW-0815">Transposition</keyword>
<dbReference type="Proteomes" id="UP001160499">
    <property type="component" value="Unassembled WGS sequence"/>
</dbReference>
<evidence type="ECO:0000313" key="8">
    <source>
        <dbReference type="EMBL" id="MDH6222428.1"/>
    </source>
</evidence>
<dbReference type="Pfam" id="PF00872">
    <property type="entry name" value="Transposase_mut"/>
    <property type="match status" value="1"/>
</dbReference>
<reference evidence="8 9" key="1">
    <citation type="submission" date="2023-04" db="EMBL/GenBank/DDBJ databases">
        <title>Forest soil microbial communities from Buena Vista Peninsula, Colon Province, Panama.</title>
        <authorList>
            <person name="Bouskill N."/>
        </authorList>
    </citation>
    <scope>NUCLEOTIDE SEQUENCE [LARGE SCALE GENOMIC DNA]</scope>
    <source>
        <strain evidence="8 9">GGS1</strain>
    </source>
</reference>
<gene>
    <name evidence="8" type="ORF">M2283_009779</name>
</gene>
<evidence type="ECO:0000256" key="1">
    <source>
        <dbReference type="ARBA" id="ARBA00002190"/>
    </source>
</evidence>
<dbReference type="Gene3D" id="3.90.79.10">
    <property type="entry name" value="Nucleoside Triphosphate Pyrophosphohydrolase"/>
    <property type="match status" value="1"/>
</dbReference>
<dbReference type="InterPro" id="IPR000086">
    <property type="entry name" value="NUDIX_hydrolase_dom"/>
</dbReference>
<dbReference type="PANTHER" id="PTHR33217:SF8">
    <property type="entry name" value="MUTATOR FAMILY TRANSPOSASE"/>
    <property type="match status" value="1"/>
</dbReference>
<evidence type="ECO:0000259" key="7">
    <source>
        <dbReference type="Pfam" id="PF00293"/>
    </source>
</evidence>
<keyword evidence="4 6" id="KW-0238">DNA-binding</keyword>
<dbReference type="Pfam" id="PF00293">
    <property type="entry name" value="NUDIX"/>
    <property type="match status" value="1"/>
</dbReference>
<name>A0ABT6M1J5_9ACTN</name>
<dbReference type="PANTHER" id="PTHR33217">
    <property type="entry name" value="TRANSPOSASE FOR INSERTION SEQUENCE ELEMENT IS1081"/>
    <property type="match status" value="1"/>
</dbReference>
<keyword evidence="6" id="KW-0814">Transposable element</keyword>
<accession>A0ABT6M1J5</accession>
<dbReference type="InterPro" id="IPR015797">
    <property type="entry name" value="NUDIX_hydrolase-like_dom_sf"/>
</dbReference>
<feature type="domain" description="Nudix hydrolase" evidence="7">
    <location>
        <begin position="118"/>
        <end position="235"/>
    </location>
</feature>
<dbReference type="InterPro" id="IPR001207">
    <property type="entry name" value="Transposase_mutator"/>
</dbReference>
<organism evidence="8 9">
    <name type="scientific">Streptomyces pseudovenezuelae</name>
    <dbReference type="NCBI Taxonomy" id="67350"/>
    <lineage>
        <taxon>Bacteria</taxon>
        <taxon>Bacillati</taxon>
        <taxon>Actinomycetota</taxon>
        <taxon>Actinomycetes</taxon>
        <taxon>Kitasatosporales</taxon>
        <taxon>Streptomycetaceae</taxon>
        <taxon>Streptomyces</taxon>
        <taxon>Streptomyces aurantiacus group</taxon>
    </lineage>
</organism>
<sequence length="246" mass="26971">AGDGGEGAKHWLRVLSELKNRGVEDILMLVCDGLKGLPDAVGEVWPRTVVQTAHADLRRAQRPGSAVSVRADRIIRELSGYVHEHPGEKMALMPVYDAVRDHAQRGACTHDQRCPVIVAGAVVVDEHHRVLCLRHAGTFSLAETELEHQDDSLSDAALRLLAEEIGVRDVWTEPGSEGPFLVDVTRPGCHLHGPRLRIGFRYLFRAHSGAVLPTMIETGAAAWLPFTDIGIRPVRERLYGLMAGVL</sequence>
<protein>
    <recommendedName>
        <fullName evidence="6">Mutator family transposase</fullName>
    </recommendedName>
</protein>
<keyword evidence="9" id="KW-1185">Reference proteome</keyword>
<dbReference type="SUPFAM" id="SSF55811">
    <property type="entry name" value="Nudix"/>
    <property type="match status" value="1"/>
</dbReference>
<feature type="non-terminal residue" evidence="8">
    <location>
        <position position="1"/>
    </location>
</feature>
<evidence type="ECO:0000256" key="5">
    <source>
        <dbReference type="ARBA" id="ARBA00023172"/>
    </source>
</evidence>
<dbReference type="EMBL" id="JARXVH010000034">
    <property type="protein sequence ID" value="MDH6222428.1"/>
    <property type="molecule type" value="Genomic_DNA"/>
</dbReference>
<comment type="caution">
    <text evidence="8">The sequence shown here is derived from an EMBL/GenBank/DDBJ whole genome shotgun (WGS) entry which is preliminary data.</text>
</comment>
<evidence type="ECO:0000256" key="6">
    <source>
        <dbReference type="RuleBase" id="RU365089"/>
    </source>
</evidence>
<keyword evidence="5 6" id="KW-0233">DNA recombination</keyword>
<evidence type="ECO:0000313" key="9">
    <source>
        <dbReference type="Proteomes" id="UP001160499"/>
    </source>
</evidence>
<evidence type="ECO:0000256" key="3">
    <source>
        <dbReference type="ARBA" id="ARBA00022578"/>
    </source>
</evidence>
<evidence type="ECO:0000256" key="2">
    <source>
        <dbReference type="ARBA" id="ARBA00010961"/>
    </source>
</evidence>
<proteinExistence type="inferred from homology"/>
<evidence type="ECO:0000256" key="4">
    <source>
        <dbReference type="ARBA" id="ARBA00023125"/>
    </source>
</evidence>